<evidence type="ECO:0000256" key="1">
    <source>
        <dbReference type="ARBA" id="ARBA00004370"/>
    </source>
</evidence>
<sequence length="285" mass="31172">MKKGFLIGVVSAFSLVVLWSSAIAAESGIYVGAHVGGAVESFSDRSIEGKANGYTDKWSQKRESAGVFGAGAVLGYDFDPLLSVPVRLELDFTARSKGNAESSASWSEDVDWLDRHLDEKYGPDYDAWKSANKGWIDDGLAWTGDGDLRLHSKKKDRIDLKTLMLNSWFDIPTGTSLTPYLGGGIGIAFVNYKPSYSISSGTETLSWSESETKKNFVWSLGGGLAYDFLDNWTADLGYRFVNAGRVEVNDDVPVSLYGLDIGEIKGKSKTKVQVHDISLGIRYTF</sequence>
<dbReference type="PANTHER" id="PTHR34001:SF3">
    <property type="entry name" value="BLL7405 PROTEIN"/>
    <property type="match status" value="1"/>
</dbReference>
<keyword evidence="7" id="KW-1185">Reference proteome</keyword>
<evidence type="ECO:0000256" key="4">
    <source>
        <dbReference type="SAM" id="SignalP"/>
    </source>
</evidence>
<dbReference type="InterPro" id="IPR051692">
    <property type="entry name" value="OMP-like"/>
</dbReference>
<protein>
    <recommendedName>
        <fullName evidence="5">Outer membrane protein beta-barrel domain-containing protein</fullName>
    </recommendedName>
</protein>
<dbReference type="OrthoDB" id="5451288at2"/>
<evidence type="ECO:0000259" key="5">
    <source>
        <dbReference type="Pfam" id="PF13505"/>
    </source>
</evidence>
<dbReference type="PANTHER" id="PTHR34001">
    <property type="entry name" value="BLL7405 PROTEIN"/>
    <property type="match status" value="1"/>
</dbReference>
<dbReference type="EMBL" id="CP014230">
    <property type="protein sequence ID" value="AMD91940.1"/>
    <property type="molecule type" value="Genomic_DNA"/>
</dbReference>
<dbReference type="RefSeq" id="WP_066602417.1">
    <property type="nucleotide sequence ID" value="NZ_CP014230.1"/>
</dbReference>
<dbReference type="Pfam" id="PF13505">
    <property type="entry name" value="OMP_b-brl"/>
    <property type="match status" value="1"/>
</dbReference>
<dbReference type="STRING" id="888061.AXF15_01615"/>
<feature type="chain" id="PRO_5007141329" description="Outer membrane protein beta-barrel domain-containing protein" evidence="4">
    <location>
        <begin position="25"/>
        <end position="285"/>
    </location>
</feature>
<dbReference type="KEGG" id="doa:AXF15_01615"/>
<evidence type="ECO:0000256" key="2">
    <source>
        <dbReference type="ARBA" id="ARBA00022729"/>
    </source>
</evidence>
<keyword evidence="3" id="KW-0472">Membrane</keyword>
<comment type="subcellular location">
    <subcellularLocation>
        <location evidence="1">Membrane</location>
    </subcellularLocation>
</comment>
<proteinExistence type="predicted"/>
<organism evidence="6 7">
    <name type="scientific">Desulfomicrobium orale DSM 12838</name>
    <dbReference type="NCBI Taxonomy" id="888061"/>
    <lineage>
        <taxon>Bacteria</taxon>
        <taxon>Pseudomonadati</taxon>
        <taxon>Thermodesulfobacteriota</taxon>
        <taxon>Desulfovibrionia</taxon>
        <taxon>Desulfovibrionales</taxon>
        <taxon>Desulfomicrobiaceae</taxon>
        <taxon>Desulfomicrobium</taxon>
    </lineage>
</organism>
<feature type="domain" description="Outer membrane protein beta-barrel" evidence="5">
    <location>
        <begin position="15"/>
        <end position="285"/>
    </location>
</feature>
<name>A0A109W5G0_9BACT</name>
<evidence type="ECO:0000256" key="3">
    <source>
        <dbReference type="ARBA" id="ARBA00023136"/>
    </source>
</evidence>
<dbReference type="SUPFAM" id="SSF56925">
    <property type="entry name" value="OMPA-like"/>
    <property type="match status" value="1"/>
</dbReference>
<reference evidence="7" key="1">
    <citation type="submission" date="2016-02" db="EMBL/GenBank/DDBJ databases">
        <authorList>
            <person name="Holder M.E."/>
            <person name="Ajami N.J."/>
            <person name="Petrosino J.F."/>
        </authorList>
    </citation>
    <scope>NUCLEOTIDE SEQUENCE [LARGE SCALE GENOMIC DNA]</scope>
    <source>
        <strain evidence="7">DSM 12838</strain>
    </source>
</reference>
<dbReference type="AlphaFoldDB" id="A0A109W5G0"/>
<evidence type="ECO:0000313" key="7">
    <source>
        <dbReference type="Proteomes" id="UP000063964"/>
    </source>
</evidence>
<dbReference type="GO" id="GO:0016020">
    <property type="term" value="C:membrane"/>
    <property type="evidence" value="ECO:0007669"/>
    <property type="project" value="UniProtKB-SubCell"/>
</dbReference>
<dbReference type="InterPro" id="IPR011250">
    <property type="entry name" value="OMP/PagP_B-barrel"/>
</dbReference>
<dbReference type="Proteomes" id="UP000063964">
    <property type="component" value="Chromosome"/>
</dbReference>
<feature type="signal peptide" evidence="4">
    <location>
        <begin position="1"/>
        <end position="24"/>
    </location>
</feature>
<keyword evidence="2 4" id="KW-0732">Signal</keyword>
<dbReference type="InterPro" id="IPR027385">
    <property type="entry name" value="Beta-barrel_OMP"/>
</dbReference>
<accession>A0A109W5G0</accession>
<gene>
    <name evidence="6" type="ORF">AXF15_01615</name>
</gene>
<evidence type="ECO:0000313" key="6">
    <source>
        <dbReference type="EMBL" id="AMD91940.1"/>
    </source>
</evidence>
<dbReference type="Gene3D" id="2.40.160.20">
    <property type="match status" value="1"/>
</dbReference>